<dbReference type="GO" id="GO:0004222">
    <property type="term" value="F:metalloendopeptidase activity"/>
    <property type="evidence" value="ECO:0007669"/>
    <property type="project" value="InterPro"/>
</dbReference>
<dbReference type="SMART" id="SM01351">
    <property type="entry name" value="Aspzincin_M35"/>
    <property type="match status" value="1"/>
</dbReference>
<evidence type="ECO:0000256" key="1">
    <source>
        <dbReference type="ARBA" id="ARBA00001947"/>
    </source>
</evidence>
<keyword evidence="4" id="KW-0479">Metal-binding</keyword>
<feature type="signal peptide" evidence="8">
    <location>
        <begin position="1"/>
        <end position="20"/>
    </location>
</feature>
<dbReference type="Gene3D" id="3.40.390.10">
    <property type="entry name" value="Collagenase (Catalytic Domain)"/>
    <property type="match status" value="1"/>
</dbReference>
<keyword evidence="6" id="KW-0862">Zinc</keyword>
<dbReference type="CDD" id="cd11306">
    <property type="entry name" value="M35_peptidyl-Lys"/>
    <property type="match status" value="1"/>
</dbReference>
<dbReference type="InterPro" id="IPR029463">
    <property type="entry name" value="Lys_MEP"/>
</dbReference>
<protein>
    <recommendedName>
        <fullName evidence="9">Lysine-specific metallo-endopeptidase domain-containing protein</fullName>
    </recommendedName>
</protein>
<keyword evidence="7" id="KW-0482">Metalloprotease</keyword>
<evidence type="ECO:0000256" key="7">
    <source>
        <dbReference type="ARBA" id="ARBA00023049"/>
    </source>
</evidence>
<comment type="similarity">
    <text evidence="2">Belongs to the peptidase M35 family.</text>
</comment>
<dbReference type="GO" id="GO:0006508">
    <property type="term" value="P:proteolysis"/>
    <property type="evidence" value="ECO:0007669"/>
    <property type="project" value="UniProtKB-KW"/>
</dbReference>
<evidence type="ECO:0000256" key="8">
    <source>
        <dbReference type="SAM" id="SignalP"/>
    </source>
</evidence>
<evidence type="ECO:0000256" key="2">
    <source>
        <dbReference type="ARBA" id="ARBA00010279"/>
    </source>
</evidence>
<proteinExistence type="inferred from homology"/>
<comment type="caution">
    <text evidence="10">The sequence shown here is derived from an EMBL/GenBank/DDBJ whole genome shotgun (WGS) entry which is preliminary data.</text>
</comment>
<evidence type="ECO:0000256" key="4">
    <source>
        <dbReference type="ARBA" id="ARBA00022723"/>
    </source>
</evidence>
<dbReference type="PANTHER" id="PTHR37016">
    <property type="match status" value="1"/>
</dbReference>
<dbReference type="EMBL" id="JAACJJ010000001">
    <property type="protein sequence ID" value="KAF5330833.1"/>
    <property type="molecule type" value="Genomic_DNA"/>
</dbReference>
<keyword evidence="3" id="KW-0645">Protease</keyword>
<evidence type="ECO:0000256" key="3">
    <source>
        <dbReference type="ARBA" id="ARBA00022670"/>
    </source>
</evidence>
<dbReference type="GO" id="GO:0046872">
    <property type="term" value="F:metal ion binding"/>
    <property type="evidence" value="ECO:0007669"/>
    <property type="project" value="UniProtKB-KW"/>
</dbReference>
<gene>
    <name evidence="10" type="ORF">D9619_005807</name>
</gene>
<dbReference type="SUPFAM" id="SSF55486">
    <property type="entry name" value="Metalloproteases ('zincins'), catalytic domain"/>
    <property type="match status" value="1"/>
</dbReference>
<evidence type="ECO:0000256" key="6">
    <source>
        <dbReference type="ARBA" id="ARBA00022833"/>
    </source>
</evidence>
<keyword evidence="8" id="KW-0732">Signal</keyword>
<dbReference type="PANTHER" id="PTHR37016:SF3">
    <property type="entry name" value="NEUTRAL PROTEASE 2-RELATED"/>
    <property type="match status" value="1"/>
</dbReference>
<dbReference type="InterPro" id="IPR024079">
    <property type="entry name" value="MetalloPept_cat_dom_sf"/>
</dbReference>
<dbReference type="AlphaFoldDB" id="A0A8H5BYG3"/>
<keyword evidence="5" id="KW-0378">Hydrolase</keyword>
<dbReference type="OrthoDB" id="412874at2759"/>
<accession>A0A8H5BYG3</accession>
<feature type="chain" id="PRO_5034840314" description="Lysine-specific metallo-endopeptidase domain-containing protein" evidence="8">
    <location>
        <begin position="21"/>
        <end position="358"/>
    </location>
</feature>
<feature type="domain" description="Lysine-specific metallo-endopeptidase" evidence="9">
    <location>
        <begin position="220"/>
        <end position="352"/>
    </location>
</feature>
<dbReference type="Proteomes" id="UP000567179">
    <property type="component" value="Unassembled WGS sequence"/>
</dbReference>
<reference evidence="10 11" key="1">
    <citation type="journal article" date="2020" name="ISME J.">
        <title>Uncovering the hidden diversity of litter-decomposition mechanisms in mushroom-forming fungi.</title>
        <authorList>
            <person name="Floudas D."/>
            <person name="Bentzer J."/>
            <person name="Ahren D."/>
            <person name="Johansson T."/>
            <person name="Persson P."/>
            <person name="Tunlid A."/>
        </authorList>
    </citation>
    <scope>NUCLEOTIDE SEQUENCE [LARGE SCALE GENOMIC DNA]</scope>
    <source>
        <strain evidence="10 11">CBS 101986</strain>
    </source>
</reference>
<sequence length="358" mass="38621">MVSLHTALLALASLAVTVSATKSLSLEVSGPTSVDGIDNFNVLATVTNTGNETLKILNDPRGPLSRRPTNIFSIIDANSGAKPAFTGVKVKYGPKRAAKAGSYTMLAPGESTQVEHNLGRAYSFSRSGAGAYNIRPSTSFLIANDDGTISTIRASTNTTSSARPAWHTTKLRGGKLAAPRRRPTRHARRGQTYVGCSTEQQSALVNASAQAKTYAAKAVEYARNHTSATERYETWFGNFTEGRYDTVLAHFTAINNNTFAEYTFDCTCAENDVFAFVYPDTFGYVYVCGAFWDAPVNGTDSQGGTIIHECSHFTENAGTQDYVYGQHGAKELAKSNPDEAIENADSHEYYAENNPALN</sequence>
<dbReference type="Pfam" id="PF14521">
    <property type="entry name" value="Aspzincin_M35"/>
    <property type="match status" value="1"/>
</dbReference>
<evidence type="ECO:0000256" key="5">
    <source>
        <dbReference type="ARBA" id="ARBA00022801"/>
    </source>
</evidence>
<name>A0A8H5BYG3_9AGAR</name>
<comment type="cofactor">
    <cofactor evidence="1">
        <name>Zn(2+)</name>
        <dbReference type="ChEBI" id="CHEBI:29105"/>
    </cofactor>
</comment>
<dbReference type="Gene3D" id="2.60.40.2970">
    <property type="match status" value="1"/>
</dbReference>
<evidence type="ECO:0000313" key="10">
    <source>
        <dbReference type="EMBL" id="KAF5330833.1"/>
    </source>
</evidence>
<keyword evidence="11" id="KW-1185">Reference proteome</keyword>
<evidence type="ECO:0000313" key="11">
    <source>
        <dbReference type="Proteomes" id="UP000567179"/>
    </source>
</evidence>
<dbReference type="InterPro" id="IPR034115">
    <property type="entry name" value="M35_peptidyl-Lys"/>
</dbReference>
<dbReference type="InterPro" id="IPR050414">
    <property type="entry name" value="Fungal_M35_metalloproteases"/>
</dbReference>
<organism evidence="10 11">
    <name type="scientific">Psilocybe cf. subviscida</name>
    <dbReference type="NCBI Taxonomy" id="2480587"/>
    <lineage>
        <taxon>Eukaryota</taxon>
        <taxon>Fungi</taxon>
        <taxon>Dikarya</taxon>
        <taxon>Basidiomycota</taxon>
        <taxon>Agaricomycotina</taxon>
        <taxon>Agaricomycetes</taxon>
        <taxon>Agaricomycetidae</taxon>
        <taxon>Agaricales</taxon>
        <taxon>Agaricineae</taxon>
        <taxon>Strophariaceae</taxon>
        <taxon>Psilocybe</taxon>
    </lineage>
</organism>
<evidence type="ECO:0000259" key="9">
    <source>
        <dbReference type="SMART" id="SM01351"/>
    </source>
</evidence>